<feature type="transmembrane region" description="Helical" evidence="2">
    <location>
        <begin position="216"/>
        <end position="236"/>
    </location>
</feature>
<keyword evidence="2" id="KW-1133">Transmembrane helix</keyword>
<sequence>MANSPIVFGDDVVLYCNASIVENCCTNTATWMKDFDVIVHHGASADSSKYTEEQNSDGFSLVIKRFEKDDINHQYTCLYDFFSYSAVLKINKNNYKYMPKENETLSNITMSDKLIFAEIMFDIVYPSPECVLVVNGDKMATNVTVSDEILTRLFYKLKLRLVCEILKSECIDSIAISCTVGGEDVHFDDHKNMSYCPDVTTSFNSTEESESLWKTVLQITFICFATFCIAVVTCVVRWRKRRKRKQNYISLEGGVVHSTNYVNSRSRRLRSQCNMTEEFELSPLIQELNQEQVHSGTNTEETNKSLQEQEIRNDTKRTNRYTTPPAQKMKDVTRILHHAILHDTVYIQRLTTDTGINLARHLSLFDGFNFYTCSSELATKHGQSHKAWVTCPAQKDVIKIVHYARLYDKTYIQRLVTNTRINCARLQKSFQREVPSYSESDPQRPNSQTMDDGYHHAILQNADNQIKLDMCRSTINGMNCSIDPTCVTCPAPNDKDVNKLINYAKRHDKIYMQILVTNERINYVRQLCSK</sequence>
<evidence type="ECO:0000313" key="4">
    <source>
        <dbReference type="Proteomes" id="UP000507470"/>
    </source>
</evidence>
<dbReference type="EMBL" id="CACVKT020002042">
    <property type="protein sequence ID" value="CAC5374664.1"/>
    <property type="molecule type" value="Genomic_DNA"/>
</dbReference>
<feature type="region of interest" description="Disordered" evidence="1">
    <location>
        <begin position="292"/>
        <end position="323"/>
    </location>
</feature>
<accession>A0A6J8B005</accession>
<proteinExistence type="predicted"/>
<keyword evidence="2" id="KW-0472">Membrane</keyword>
<dbReference type="SUPFAM" id="SSF48726">
    <property type="entry name" value="Immunoglobulin"/>
    <property type="match status" value="1"/>
</dbReference>
<evidence type="ECO:0000256" key="1">
    <source>
        <dbReference type="SAM" id="MobiDB-lite"/>
    </source>
</evidence>
<evidence type="ECO:0000256" key="2">
    <source>
        <dbReference type="SAM" id="Phobius"/>
    </source>
</evidence>
<feature type="compositionally biased region" description="Basic and acidic residues" evidence="1">
    <location>
        <begin position="301"/>
        <end position="317"/>
    </location>
</feature>
<evidence type="ECO:0008006" key="5">
    <source>
        <dbReference type="Google" id="ProtNLM"/>
    </source>
</evidence>
<dbReference type="Proteomes" id="UP000507470">
    <property type="component" value="Unassembled WGS sequence"/>
</dbReference>
<reference evidence="3 4" key="1">
    <citation type="submission" date="2020-06" db="EMBL/GenBank/DDBJ databases">
        <authorList>
            <person name="Li R."/>
            <person name="Bekaert M."/>
        </authorList>
    </citation>
    <scope>NUCLEOTIDE SEQUENCE [LARGE SCALE GENOMIC DNA]</scope>
    <source>
        <strain evidence="4">wild</strain>
    </source>
</reference>
<name>A0A6J8B005_MYTCO</name>
<dbReference type="AlphaFoldDB" id="A0A6J8B005"/>
<keyword evidence="4" id="KW-1185">Reference proteome</keyword>
<dbReference type="OrthoDB" id="6121342at2759"/>
<dbReference type="InterPro" id="IPR036179">
    <property type="entry name" value="Ig-like_dom_sf"/>
</dbReference>
<protein>
    <recommendedName>
        <fullName evidence="5">Ig-like domain-containing protein</fullName>
    </recommendedName>
</protein>
<evidence type="ECO:0000313" key="3">
    <source>
        <dbReference type="EMBL" id="CAC5374664.1"/>
    </source>
</evidence>
<keyword evidence="2" id="KW-0812">Transmembrane</keyword>
<gene>
    <name evidence="3" type="ORF">MCOR_11967</name>
</gene>
<organism evidence="3 4">
    <name type="scientific">Mytilus coruscus</name>
    <name type="common">Sea mussel</name>
    <dbReference type="NCBI Taxonomy" id="42192"/>
    <lineage>
        <taxon>Eukaryota</taxon>
        <taxon>Metazoa</taxon>
        <taxon>Spiralia</taxon>
        <taxon>Lophotrochozoa</taxon>
        <taxon>Mollusca</taxon>
        <taxon>Bivalvia</taxon>
        <taxon>Autobranchia</taxon>
        <taxon>Pteriomorphia</taxon>
        <taxon>Mytilida</taxon>
        <taxon>Mytiloidea</taxon>
        <taxon>Mytilidae</taxon>
        <taxon>Mytilinae</taxon>
        <taxon>Mytilus</taxon>
    </lineage>
</organism>